<dbReference type="EMBL" id="CAFAAI010000304">
    <property type="protein sequence ID" value="CAB4810837.1"/>
    <property type="molecule type" value="Genomic_DNA"/>
</dbReference>
<gene>
    <name evidence="2" type="ORF">UFOPK2992_01567</name>
</gene>
<dbReference type="GO" id="GO:0000150">
    <property type="term" value="F:DNA strand exchange activity"/>
    <property type="evidence" value="ECO:0007669"/>
    <property type="project" value="InterPro"/>
</dbReference>
<sequence length="76" mass="8524">MMFSIFGLLAEFELNLIGEQVIEGQNRAKAKSVYKGRLSKMNDGLRSTIQLLREMGRGIKQIAKEVGMVIGTVYFV</sequence>
<accession>A0A6J6Z040</accession>
<reference evidence="2" key="1">
    <citation type="submission" date="2020-05" db="EMBL/GenBank/DDBJ databases">
        <authorList>
            <person name="Chiriac C."/>
            <person name="Salcher M."/>
            <person name="Ghai R."/>
            <person name="Kavagutti S V."/>
        </authorList>
    </citation>
    <scope>NUCLEOTIDE SEQUENCE</scope>
</reference>
<evidence type="ECO:0000259" key="1">
    <source>
        <dbReference type="PROSITE" id="PS51736"/>
    </source>
</evidence>
<feature type="domain" description="Resolvase/invertase-type recombinase catalytic" evidence="1">
    <location>
        <begin position="1"/>
        <end position="32"/>
    </location>
</feature>
<dbReference type="AlphaFoldDB" id="A0A6J6Z040"/>
<evidence type="ECO:0000313" key="2">
    <source>
        <dbReference type="EMBL" id="CAB4810837.1"/>
    </source>
</evidence>
<organism evidence="2">
    <name type="scientific">freshwater metagenome</name>
    <dbReference type="NCBI Taxonomy" id="449393"/>
    <lineage>
        <taxon>unclassified sequences</taxon>
        <taxon>metagenomes</taxon>
        <taxon>ecological metagenomes</taxon>
    </lineage>
</organism>
<dbReference type="GO" id="GO:0003677">
    <property type="term" value="F:DNA binding"/>
    <property type="evidence" value="ECO:0007669"/>
    <property type="project" value="InterPro"/>
</dbReference>
<name>A0A6J6Z040_9ZZZZ</name>
<protein>
    <submittedName>
        <fullName evidence="2">Unannotated protein</fullName>
    </submittedName>
</protein>
<dbReference type="InterPro" id="IPR006119">
    <property type="entry name" value="Resolv_N"/>
</dbReference>
<proteinExistence type="predicted"/>
<dbReference type="PROSITE" id="PS51736">
    <property type="entry name" value="RECOMBINASES_3"/>
    <property type="match status" value="1"/>
</dbReference>